<feature type="domain" description="WW" evidence="2">
    <location>
        <begin position="50"/>
        <end position="77"/>
    </location>
</feature>
<comment type="caution">
    <text evidence="5">The sequence shown here is derived from an EMBL/GenBank/DDBJ whole genome shotgun (WGS) entry which is preliminary data.</text>
</comment>
<reference evidence="5" key="1">
    <citation type="submission" date="2020-09" db="EMBL/GenBank/DDBJ databases">
        <authorList>
            <person name="Kikuchi T."/>
        </authorList>
    </citation>
    <scope>NUCLEOTIDE SEQUENCE</scope>
    <source>
        <strain evidence="5">SH1</strain>
    </source>
</reference>
<dbReference type="GO" id="GO:0007165">
    <property type="term" value="P:signal transduction"/>
    <property type="evidence" value="ECO:0007669"/>
    <property type="project" value="InterPro"/>
</dbReference>
<dbReference type="PROSITE" id="PS50238">
    <property type="entry name" value="RHOGAP"/>
    <property type="match status" value="1"/>
</dbReference>
<dbReference type="GO" id="GO:0005737">
    <property type="term" value="C:cytoplasm"/>
    <property type="evidence" value="ECO:0007669"/>
    <property type="project" value="TreeGrafter"/>
</dbReference>
<feature type="domain" description="MyTH4" evidence="4">
    <location>
        <begin position="238"/>
        <end position="397"/>
    </location>
</feature>
<name>A0A811JT73_9BILA</name>
<dbReference type="GO" id="GO:0005096">
    <property type="term" value="F:GTPase activator activity"/>
    <property type="evidence" value="ECO:0007669"/>
    <property type="project" value="TreeGrafter"/>
</dbReference>
<evidence type="ECO:0000256" key="1">
    <source>
        <dbReference type="SAM" id="MobiDB-lite"/>
    </source>
</evidence>
<evidence type="ECO:0000259" key="4">
    <source>
        <dbReference type="PROSITE" id="PS51016"/>
    </source>
</evidence>
<dbReference type="PROSITE" id="PS51016">
    <property type="entry name" value="MYTH4"/>
    <property type="match status" value="1"/>
</dbReference>
<dbReference type="InterPro" id="IPR036020">
    <property type="entry name" value="WW_dom_sf"/>
</dbReference>
<dbReference type="GO" id="GO:0005856">
    <property type="term" value="C:cytoskeleton"/>
    <property type="evidence" value="ECO:0007669"/>
    <property type="project" value="InterPro"/>
</dbReference>
<evidence type="ECO:0008006" key="7">
    <source>
        <dbReference type="Google" id="ProtNLM"/>
    </source>
</evidence>
<dbReference type="SUPFAM" id="SSF48350">
    <property type="entry name" value="GTPase activation domain, GAP"/>
    <property type="match status" value="1"/>
</dbReference>
<dbReference type="PANTHER" id="PTHR45876">
    <property type="entry name" value="FI04035P"/>
    <property type="match status" value="1"/>
</dbReference>
<sequence>MPEGYEQTEWIEIVEPKTRQRMYANLVTGTCLWEPPTGVLVKKTSENQWWELFDSNTSRFYYYNPCSTETVWQKPRGCDIIPLAKLQQLKESTASGASASPASTLSRDNKSKNAECFYTNFKDPSSQMQEMKISEYSNNVSSPSSRRKLRSHSGSSALSCESSATKSKFDNCLQEMVTSKTILEPSSSFYDNEHWTGRTRTCSTSSSLSSSLQPSEALSQKAPVTTSTVSANASKLNWTKDSLKGPLTEISSKKDRKQALVLFKLVQSYMGDRKTRTTNDNLVMSMLEIVFNSPPLKDELFLQLIKQLSNNPKIDSLRRGWELLAIMLSFCIPCDNDVVFDVTSFVERCSDPLLDPPEFVCSKYAKHCFKRIQLPINFFKVSLESIQTARYNIFYPSMFGTTLEELMDYQKDKCPNLDIPWIEDVLISMIYELGGERTEGIFRITADPDCMHQGIVQLNVWVKPAIRDAHIPAALLKQWLRQLPAPLVPDEMYDKCLSASTDADKATALVKSLPHINQKVLVALLTMLQRLIDDETVKSTKMDVSNLSMVMAPNILRCQSKDPNVVFANSRKEMEFVKTLILCFKHVL</sequence>
<dbReference type="SMART" id="SM00139">
    <property type="entry name" value="MyTH4"/>
    <property type="match status" value="1"/>
</dbReference>
<dbReference type="EMBL" id="CAJFDH010000001">
    <property type="protein sequence ID" value="CAD5206655.1"/>
    <property type="molecule type" value="Genomic_DNA"/>
</dbReference>
<dbReference type="OrthoDB" id="437889at2759"/>
<feature type="region of interest" description="Disordered" evidence="1">
    <location>
        <begin position="135"/>
        <end position="158"/>
    </location>
</feature>
<dbReference type="PROSITE" id="PS50020">
    <property type="entry name" value="WW_DOMAIN_2"/>
    <property type="match status" value="1"/>
</dbReference>
<evidence type="ECO:0000313" key="5">
    <source>
        <dbReference type="EMBL" id="CAD5206655.1"/>
    </source>
</evidence>
<dbReference type="Gene3D" id="2.20.70.10">
    <property type="match status" value="1"/>
</dbReference>
<dbReference type="InterPro" id="IPR000857">
    <property type="entry name" value="MyTH4_dom"/>
</dbReference>
<dbReference type="FunFam" id="2.20.70.10:FF:000022">
    <property type="entry name" value="Rho GTPase activating protein 39"/>
    <property type="match status" value="1"/>
</dbReference>
<dbReference type="PANTHER" id="PTHR45876:SF8">
    <property type="entry name" value="FI04035P"/>
    <property type="match status" value="1"/>
</dbReference>
<dbReference type="Proteomes" id="UP000614601">
    <property type="component" value="Unassembled WGS sequence"/>
</dbReference>
<dbReference type="Pfam" id="PF00784">
    <property type="entry name" value="MyTH4"/>
    <property type="match status" value="1"/>
</dbReference>
<dbReference type="Pfam" id="PF00620">
    <property type="entry name" value="RhoGAP"/>
    <property type="match status" value="1"/>
</dbReference>
<dbReference type="AlphaFoldDB" id="A0A811JT73"/>
<evidence type="ECO:0000259" key="2">
    <source>
        <dbReference type="PROSITE" id="PS50020"/>
    </source>
</evidence>
<dbReference type="FunFam" id="1.10.555.10:FF:000045">
    <property type="entry name" value="RhoGAP domain containing protein"/>
    <property type="match status" value="1"/>
</dbReference>
<organism evidence="5 6">
    <name type="scientific">Bursaphelenchus okinawaensis</name>
    <dbReference type="NCBI Taxonomy" id="465554"/>
    <lineage>
        <taxon>Eukaryota</taxon>
        <taxon>Metazoa</taxon>
        <taxon>Ecdysozoa</taxon>
        <taxon>Nematoda</taxon>
        <taxon>Chromadorea</taxon>
        <taxon>Rhabditida</taxon>
        <taxon>Tylenchina</taxon>
        <taxon>Tylenchomorpha</taxon>
        <taxon>Aphelenchoidea</taxon>
        <taxon>Aphelenchoididae</taxon>
        <taxon>Bursaphelenchus</taxon>
    </lineage>
</organism>
<dbReference type="InterPro" id="IPR000198">
    <property type="entry name" value="RhoGAP_dom"/>
</dbReference>
<dbReference type="Gene3D" id="1.25.40.530">
    <property type="entry name" value="MyTH4 domain"/>
    <property type="match status" value="1"/>
</dbReference>
<dbReference type="SMART" id="SM00456">
    <property type="entry name" value="WW"/>
    <property type="match status" value="2"/>
</dbReference>
<dbReference type="InterPro" id="IPR038185">
    <property type="entry name" value="MyTH4_dom_sf"/>
</dbReference>
<protein>
    <recommendedName>
        <fullName evidence="7">Rho-GAP domain-containing protein</fullName>
    </recommendedName>
</protein>
<dbReference type="SMART" id="SM00324">
    <property type="entry name" value="RhoGAP"/>
    <property type="match status" value="1"/>
</dbReference>
<evidence type="ECO:0000313" key="6">
    <source>
        <dbReference type="Proteomes" id="UP000614601"/>
    </source>
</evidence>
<accession>A0A811JT73</accession>
<evidence type="ECO:0000259" key="3">
    <source>
        <dbReference type="PROSITE" id="PS50238"/>
    </source>
</evidence>
<dbReference type="InterPro" id="IPR001202">
    <property type="entry name" value="WW_dom"/>
</dbReference>
<feature type="domain" description="Rho-GAP" evidence="3">
    <location>
        <begin position="401"/>
        <end position="588"/>
    </location>
</feature>
<dbReference type="InterPro" id="IPR008936">
    <property type="entry name" value="Rho_GTPase_activation_prot"/>
</dbReference>
<dbReference type="Gene3D" id="1.10.555.10">
    <property type="entry name" value="Rho GTPase activation protein"/>
    <property type="match status" value="1"/>
</dbReference>
<proteinExistence type="predicted"/>
<keyword evidence="6" id="KW-1185">Reference proteome</keyword>
<feature type="compositionally biased region" description="Low complexity" evidence="1">
    <location>
        <begin position="135"/>
        <end position="144"/>
    </location>
</feature>
<dbReference type="Proteomes" id="UP000783686">
    <property type="component" value="Unassembled WGS sequence"/>
</dbReference>
<gene>
    <name evidence="5" type="ORF">BOKJ2_LOCUS1339</name>
</gene>
<dbReference type="EMBL" id="CAJFCW020000001">
    <property type="protein sequence ID" value="CAG9082646.1"/>
    <property type="molecule type" value="Genomic_DNA"/>
</dbReference>
<dbReference type="SUPFAM" id="SSF51045">
    <property type="entry name" value="WW domain"/>
    <property type="match status" value="1"/>
</dbReference>